<keyword evidence="1" id="KW-0812">Transmembrane</keyword>
<feature type="transmembrane region" description="Helical" evidence="1">
    <location>
        <begin position="139"/>
        <end position="157"/>
    </location>
</feature>
<dbReference type="RefSeq" id="WP_197675180.1">
    <property type="nucleotide sequence ID" value="NZ_LT629742.1"/>
</dbReference>
<keyword evidence="1" id="KW-0472">Membrane</keyword>
<keyword evidence="3" id="KW-1185">Reference proteome</keyword>
<dbReference type="EMBL" id="LT629742">
    <property type="protein sequence ID" value="SDS42916.1"/>
    <property type="molecule type" value="Genomic_DNA"/>
</dbReference>
<name>A0A1H1S5A3_9MICO</name>
<protein>
    <submittedName>
        <fullName evidence="2">Uncharacterized protein</fullName>
    </submittedName>
</protein>
<dbReference type="Proteomes" id="UP000181956">
    <property type="component" value="Chromosome I"/>
</dbReference>
<evidence type="ECO:0000313" key="2">
    <source>
        <dbReference type="EMBL" id="SDS42916.1"/>
    </source>
</evidence>
<feature type="transmembrane region" description="Helical" evidence="1">
    <location>
        <begin position="190"/>
        <end position="208"/>
    </location>
</feature>
<gene>
    <name evidence="2" type="ORF">SAMN04489834_1465</name>
</gene>
<feature type="transmembrane region" description="Helical" evidence="1">
    <location>
        <begin position="220"/>
        <end position="244"/>
    </location>
</feature>
<proteinExistence type="predicted"/>
<dbReference type="STRING" id="412690.SAMN04489834_1465"/>
<evidence type="ECO:0000313" key="3">
    <source>
        <dbReference type="Proteomes" id="UP000181956"/>
    </source>
</evidence>
<sequence>MSALEARYRALLRAYPRAWRAAKEEAVLGTLLDVADGEGRLAPSARETTALLGNGLATRLSASLPARVRDGVATVALATGAALSLVFFLAHGWAPWAARDPMVVVRTFGPFVNPGVLLYAAWLIALALSLFGRRRAARIALAASVVTAIGLVAASHATGGWAGLSSTTIGFLGLLALLGLGGAPVTPRMTLLGFGVATAALAGVYAGLGVFGARYHGDHFFWLVPAGTSNLGIALVLALLLAGALLVAQNAVAAAVVVIASLPWAAAWAVGSLNSRGEEGMAILVAAAVCASLLIGVITLRRAAAVAAADPSH</sequence>
<organism evidence="2 3">
    <name type="scientific">Microterricola viridarii</name>
    <dbReference type="NCBI Taxonomy" id="412690"/>
    <lineage>
        <taxon>Bacteria</taxon>
        <taxon>Bacillati</taxon>
        <taxon>Actinomycetota</taxon>
        <taxon>Actinomycetes</taxon>
        <taxon>Micrococcales</taxon>
        <taxon>Microbacteriaceae</taxon>
        <taxon>Microterricola</taxon>
    </lineage>
</organism>
<feature type="transmembrane region" description="Helical" evidence="1">
    <location>
        <begin position="71"/>
        <end position="91"/>
    </location>
</feature>
<feature type="transmembrane region" description="Helical" evidence="1">
    <location>
        <begin position="251"/>
        <end position="270"/>
    </location>
</feature>
<accession>A0A1H1S5A3</accession>
<reference evidence="3" key="1">
    <citation type="submission" date="2016-10" db="EMBL/GenBank/DDBJ databases">
        <authorList>
            <person name="Varghese N."/>
            <person name="Submissions S."/>
        </authorList>
    </citation>
    <scope>NUCLEOTIDE SEQUENCE [LARGE SCALE GENOMIC DNA]</scope>
    <source>
        <strain evidence="3">DSM 21772</strain>
    </source>
</reference>
<feature type="transmembrane region" description="Helical" evidence="1">
    <location>
        <begin position="111"/>
        <end position="132"/>
    </location>
</feature>
<evidence type="ECO:0000256" key="1">
    <source>
        <dbReference type="SAM" id="Phobius"/>
    </source>
</evidence>
<keyword evidence="1" id="KW-1133">Transmembrane helix</keyword>
<feature type="transmembrane region" description="Helical" evidence="1">
    <location>
        <begin position="163"/>
        <end position="183"/>
    </location>
</feature>
<dbReference type="AlphaFoldDB" id="A0A1H1S5A3"/>
<feature type="transmembrane region" description="Helical" evidence="1">
    <location>
        <begin position="282"/>
        <end position="300"/>
    </location>
</feature>